<evidence type="ECO:0000256" key="1">
    <source>
        <dbReference type="SAM" id="SignalP"/>
    </source>
</evidence>
<sequence>MKKLYPLLFIIFLPAVTLAQGEAAWWFFGENAVADFNGGAPISNQTGSLNTLEGCSSISDSCGNLLFYSDGETVYDSSGGIMQGGTGLSGNPSAAQSGIIVPDLRTPNLYYIFTISGGERVRYSLVDINANGGLGAVLRTNIPLSSSTSHEKVTAVLHADGDKFWVMTYNNNQYRAYIAAAGGIQAGSEVISNINSSLTDARGSLKFSPDGTKVANTSVGDGAVVADFDSSTGIVSNQRVLDLGRYSSAYGVEFSPESNVLYVDANESSAGNTCTVSGERAVLMYDMTVPNGNNNPTTLFTQASESRGALQLGIDQKVYVARSCQPFLGAISNPNDIGLATYDDQALRLRTPSVSREGLPPFITSFFNPAFYVNGVDPTNPNFNNSLDICENSTVTFESINSDYCTNPAPTFFWDFGDGNTSNQENPTHTYTAPGTYTVIFSVTNFNFTKTVEATITVRDTSFIANAVGDVFVFDSNNDGSEPKDLSVNETPLILGSQDPNIFEVTYHLTQNEAEAGTAAQSQPQTFALGRTEVWARVTNTNLPADSQCYAVTSFDVIVSPFTGAQQPDDLIICDDNNDGFNEFDLTQTINQVTGGAGALFNVTFHETETQAQNGGAQIPNPADYDNQVAYNDRVYIRMEDTQTPPQPTTTTFVDLIVADTPVANAVMDMRYCDTDNDNSEPVDLDADFTGQVLNGQTNPDYRVTYHLTQLQADEDTDALNTPFDLTTTTTIYVRIDNDTQNICADTSQSFTLFLDRIPTANTVAEYRLCDDLSNNGAESFDLFSRNGEVLGSNQAATDFDIEYFTSQSDADLGSLNGAIPLAQNYSSAGQTVFVRIENVLNRNCYDTTSFDLIVDDRPFAVAPTTDLELCDDANDGVEAINLSNYDTQVLGGQTNPNFDVSYHATQAEADAGSPELSQPYDIVLGSNTIFARVENSENTSCPDTVEFTINLSAQAIANSVNDYRICDLNGDDVEIFTLSSRNPEILGSNQNANQFNIEYFADEADARLGTLGGATALPDNYLSATTTIFARIENVDNRNCAADPIAINLFVDEIPEIQPIATVQDCDDDGVKDVDLSSYNSQILADPSNPDFDVTYHANQNDANTGDSPLSSPYQITPSTPTIYARVFNINNPQGCAETTSFNIEISQRPVANTVQDYVECDDLDNNLEKEIDLSQFYTEILGDQNPADYDISFYASSDDAQNSDDSLPVLYNVGENGSPETIFVRIEAVTFSDCAAFTDFEITITPRPEAFPAPDMTFCDNEPFDRSESFNLGDQDSAILFGQDNQLFNVSYHASQSDANTGADPLPKQDYFNTRPNQIIYARIENAAYPELCPDFTEFTLTVFNRPEIRDQGPIVICAGVPETIDAGPGYASYEWSTGETTRTIDVVEGGQYTVTVFNDDGCESTATIRVRESDIATITEVIVEQFEVKRNKIKVIAEGPGSYIYSLDDFVYQSEPLFDDLRPGFYEVYVRDENGCGTVSEEVVIIGGPAFFTPNQDGYNDTWQIIAGETVPDARVSIFDRYGKLITSIAAGSQGWDGTFNGTPLPSTDYWYTVELEDGRSFKGHFALKR</sequence>
<dbReference type="SUPFAM" id="SSF50969">
    <property type="entry name" value="YVTN repeat-like/Quinoprotein amine dehydrogenase"/>
    <property type="match status" value="1"/>
</dbReference>
<keyword evidence="1" id="KW-0732">Signal</keyword>
<dbReference type="OrthoDB" id="9765926at2"/>
<protein>
    <recommendedName>
        <fullName evidence="2">PKD domain-containing protein</fullName>
    </recommendedName>
</protein>
<dbReference type="SMART" id="SM00089">
    <property type="entry name" value="PKD"/>
    <property type="match status" value="2"/>
</dbReference>
<accession>A0A1W6MI79</accession>
<dbReference type="InterPro" id="IPR035986">
    <property type="entry name" value="PKD_dom_sf"/>
</dbReference>
<dbReference type="PROSITE" id="PS50093">
    <property type="entry name" value="PKD"/>
    <property type="match status" value="1"/>
</dbReference>
<keyword evidence="4" id="KW-1185">Reference proteome</keyword>
<dbReference type="NCBIfam" id="TIGR04131">
    <property type="entry name" value="Bac_Flav_CTERM"/>
    <property type="match status" value="1"/>
</dbReference>
<dbReference type="InterPro" id="IPR013783">
    <property type="entry name" value="Ig-like_fold"/>
</dbReference>
<proteinExistence type="predicted"/>
<dbReference type="Pfam" id="PF18911">
    <property type="entry name" value="PKD_4"/>
    <property type="match status" value="1"/>
</dbReference>
<dbReference type="Gene3D" id="2.60.40.10">
    <property type="entry name" value="Immunoglobulins"/>
    <property type="match status" value="1"/>
</dbReference>
<name>A0A1W6MI79_9FLAO</name>
<dbReference type="Proteomes" id="UP000193431">
    <property type="component" value="Chromosome"/>
</dbReference>
<dbReference type="InterPro" id="IPR000601">
    <property type="entry name" value="PKD_dom"/>
</dbReference>
<dbReference type="RefSeq" id="WP_085766112.1">
    <property type="nucleotide sequence ID" value="NZ_CP019344.1"/>
</dbReference>
<feature type="chain" id="PRO_5012484359" description="PKD domain-containing protein" evidence="1">
    <location>
        <begin position="20"/>
        <end position="1573"/>
    </location>
</feature>
<feature type="domain" description="PKD" evidence="2">
    <location>
        <begin position="407"/>
        <end position="458"/>
    </location>
</feature>
<dbReference type="SUPFAM" id="SSF49299">
    <property type="entry name" value="PKD domain"/>
    <property type="match status" value="1"/>
</dbReference>
<dbReference type="EMBL" id="CP019344">
    <property type="protein sequence ID" value="ARN77305.1"/>
    <property type="molecule type" value="Genomic_DNA"/>
</dbReference>
<evidence type="ECO:0000259" key="2">
    <source>
        <dbReference type="PROSITE" id="PS50093"/>
    </source>
</evidence>
<evidence type="ECO:0000313" key="4">
    <source>
        <dbReference type="Proteomes" id="UP000193431"/>
    </source>
</evidence>
<organism evidence="3 4">
    <name type="scientific">Nonlabens spongiae</name>
    <dbReference type="NCBI Taxonomy" id="331648"/>
    <lineage>
        <taxon>Bacteria</taxon>
        <taxon>Pseudomonadati</taxon>
        <taxon>Bacteroidota</taxon>
        <taxon>Flavobacteriia</taxon>
        <taxon>Flavobacteriales</taxon>
        <taxon>Flavobacteriaceae</taxon>
        <taxon>Nonlabens</taxon>
    </lineage>
</organism>
<feature type="signal peptide" evidence="1">
    <location>
        <begin position="1"/>
        <end position="19"/>
    </location>
</feature>
<dbReference type="InterPro" id="IPR026341">
    <property type="entry name" value="T9SS_type_B"/>
</dbReference>
<dbReference type="CDD" id="cd00146">
    <property type="entry name" value="PKD"/>
    <property type="match status" value="1"/>
</dbReference>
<dbReference type="InterPro" id="IPR022409">
    <property type="entry name" value="PKD/Chitinase_dom"/>
</dbReference>
<gene>
    <name evidence="3" type="ORF">BST97_04525</name>
</gene>
<dbReference type="Pfam" id="PF13585">
    <property type="entry name" value="CHU_C"/>
    <property type="match status" value="1"/>
</dbReference>
<reference evidence="3 4" key="1">
    <citation type="submission" date="2016-11" db="EMBL/GenBank/DDBJ databases">
        <title>Trade-off between light-utilization and light-protection in marine flavobacteria.</title>
        <authorList>
            <person name="Kumagai Y."/>
        </authorList>
    </citation>
    <scope>NUCLEOTIDE SEQUENCE [LARGE SCALE GENOMIC DNA]</scope>
    <source>
        <strain evidence="3 4">JCM 13191</strain>
    </source>
</reference>
<dbReference type="InterPro" id="IPR011044">
    <property type="entry name" value="Quino_amine_DH_bsu"/>
</dbReference>
<evidence type="ECO:0000313" key="3">
    <source>
        <dbReference type="EMBL" id="ARN77305.1"/>
    </source>
</evidence>
<dbReference type="STRING" id="331648.BST97_04525"/>